<dbReference type="Pfam" id="PF03372">
    <property type="entry name" value="Exo_endo_phos"/>
    <property type="match status" value="1"/>
</dbReference>
<dbReference type="PANTHER" id="PTHR12121:SF100">
    <property type="entry name" value="POLY(A)-SPECIFIC RIBONUCLEASE"/>
    <property type="match status" value="1"/>
</dbReference>
<dbReference type="PANTHER" id="PTHR12121">
    <property type="entry name" value="CARBON CATABOLITE REPRESSOR PROTEIN 4"/>
    <property type="match status" value="1"/>
</dbReference>
<dbReference type="SMART" id="SM00369">
    <property type="entry name" value="LRR_TYP"/>
    <property type="match status" value="3"/>
</dbReference>
<comment type="subcellular location">
    <subcellularLocation>
        <location evidence="4">Cytoplasm</location>
    </subcellularLocation>
    <subcellularLocation>
        <location evidence="3">Nucleus</location>
    </subcellularLocation>
</comment>
<evidence type="ECO:0000256" key="5">
    <source>
        <dbReference type="ARBA" id="ARBA00010774"/>
    </source>
</evidence>
<organism evidence="23 24">
    <name type="scientific">Oikopleura dioica</name>
    <name type="common">Tunicate</name>
    <dbReference type="NCBI Taxonomy" id="34765"/>
    <lineage>
        <taxon>Eukaryota</taxon>
        <taxon>Metazoa</taxon>
        <taxon>Chordata</taxon>
        <taxon>Tunicata</taxon>
        <taxon>Appendicularia</taxon>
        <taxon>Copelata</taxon>
        <taxon>Oikopleuridae</taxon>
        <taxon>Oikopleura</taxon>
    </lineage>
</organism>
<evidence type="ECO:0000256" key="21">
    <source>
        <dbReference type="ARBA" id="ARBA00033317"/>
    </source>
</evidence>
<keyword evidence="16" id="KW-0805">Transcription regulation</keyword>
<comment type="catalytic activity">
    <reaction evidence="1">
        <text>Exonucleolytic cleavage of poly(A) to 5'-AMP.</text>
        <dbReference type="EC" id="3.1.13.4"/>
    </reaction>
</comment>
<dbReference type="Gene3D" id="3.60.10.10">
    <property type="entry name" value="Endonuclease/exonuclease/phosphatase"/>
    <property type="match status" value="1"/>
</dbReference>
<dbReference type="InterPro" id="IPR036691">
    <property type="entry name" value="Endo/exonu/phosph_ase_sf"/>
</dbReference>
<evidence type="ECO:0000256" key="18">
    <source>
        <dbReference type="ARBA" id="ARBA00023242"/>
    </source>
</evidence>
<keyword evidence="11" id="KW-0677">Repeat</keyword>
<accession>A0ABN7TF98</accession>
<evidence type="ECO:0000256" key="19">
    <source>
        <dbReference type="ARBA" id="ARBA00030493"/>
    </source>
</evidence>
<keyword evidence="13" id="KW-0269">Exonuclease</keyword>
<keyword evidence="9" id="KW-0540">Nuclease</keyword>
<dbReference type="PROSITE" id="PS51450">
    <property type="entry name" value="LRR"/>
    <property type="match status" value="2"/>
</dbReference>
<dbReference type="EMBL" id="OU015567">
    <property type="protein sequence ID" value="CAG5113366.1"/>
    <property type="molecule type" value="Genomic_DNA"/>
</dbReference>
<name>A0ABN7TF98_OIKDI</name>
<keyword evidence="12" id="KW-0378">Hydrolase</keyword>
<dbReference type="CDD" id="cd09097">
    <property type="entry name" value="Deadenylase_CCR4"/>
    <property type="match status" value="1"/>
</dbReference>
<keyword evidence="7" id="KW-0963">Cytoplasm</keyword>
<evidence type="ECO:0000256" key="7">
    <source>
        <dbReference type="ARBA" id="ARBA00022490"/>
    </source>
</evidence>
<dbReference type="Proteomes" id="UP001158576">
    <property type="component" value="Chromosome 2"/>
</dbReference>
<evidence type="ECO:0000256" key="1">
    <source>
        <dbReference type="ARBA" id="ARBA00001663"/>
    </source>
</evidence>
<evidence type="ECO:0000256" key="8">
    <source>
        <dbReference type="ARBA" id="ARBA00022614"/>
    </source>
</evidence>
<evidence type="ECO:0000256" key="2">
    <source>
        <dbReference type="ARBA" id="ARBA00001946"/>
    </source>
</evidence>
<evidence type="ECO:0000256" key="14">
    <source>
        <dbReference type="ARBA" id="ARBA00022842"/>
    </source>
</evidence>
<dbReference type="InterPro" id="IPR003591">
    <property type="entry name" value="Leu-rich_rpt_typical-subtyp"/>
</dbReference>
<dbReference type="InterPro" id="IPR032675">
    <property type="entry name" value="LRR_dom_sf"/>
</dbReference>
<evidence type="ECO:0000256" key="10">
    <source>
        <dbReference type="ARBA" id="ARBA00022723"/>
    </source>
</evidence>
<keyword evidence="8" id="KW-0433">Leucine-rich repeat</keyword>
<dbReference type="InterPro" id="IPR001611">
    <property type="entry name" value="Leu-rich_rpt"/>
</dbReference>
<evidence type="ECO:0000256" key="20">
    <source>
        <dbReference type="ARBA" id="ARBA00031469"/>
    </source>
</evidence>
<evidence type="ECO:0000259" key="22">
    <source>
        <dbReference type="Pfam" id="PF03372"/>
    </source>
</evidence>
<evidence type="ECO:0000256" key="17">
    <source>
        <dbReference type="ARBA" id="ARBA00023163"/>
    </source>
</evidence>
<keyword evidence="10" id="KW-0479">Metal-binding</keyword>
<dbReference type="SUPFAM" id="SSF56219">
    <property type="entry name" value="DNase I-like"/>
    <property type="match status" value="1"/>
</dbReference>
<proteinExistence type="inferred from homology"/>
<sequence>MHKNEYRPPDRSRKQRFLTEDEIKKGKKSKWTELEITGPVRALSPALWNLHHLTALYLNDNYLQRLPAEVCLLTNLLHLDLSSNKLRSLPSELGNMLHLRELLLNHNQLRVLPYELGRLFQLQKLGLDSNPLQPEIYEIWCQPNGTSELIRHLLDNMPHPMEQPQRQWISLEEPSNPTSCLFSVMCYNVLSDKYCTRQMYGYSPSWCLRWEHRQRLIFDEIYTYAADVLCLQEVETCEFNNTFLPELRKHGYMGVFSPKSRAKTMIESESQNVDGCAIFWKTEKFLLLETHTFEFNQLAIKNSGGDQDILNRVMTKDNVAVAVVLKTLKGPDYPEEETQEIVVCNTHMHWDPEFSDVKMIQAFLLTTELDRVIRQMGRKPTDVPVILCGDYNSLPTSGVTEFIKDGKVDLTHPDFQRFNYNKKLVKMNPKNGEVRPQNDAYLRHPFHFKASYLAELMPFTNYTYDFKGIIDYIYHSTPHLKTIGILGGLDETYRRSVVGFPNPVIPSDHLCLLSEFELLPSSVRLK</sequence>
<dbReference type="SUPFAM" id="SSF52058">
    <property type="entry name" value="L domain-like"/>
    <property type="match status" value="1"/>
</dbReference>
<evidence type="ECO:0000313" key="24">
    <source>
        <dbReference type="Proteomes" id="UP001158576"/>
    </source>
</evidence>
<feature type="domain" description="Endonuclease/exonuclease/phosphatase" evidence="22">
    <location>
        <begin position="187"/>
        <end position="509"/>
    </location>
</feature>
<evidence type="ECO:0000256" key="4">
    <source>
        <dbReference type="ARBA" id="ARBA00004496"/>
    </source>
</evidence>
<evidence type="ECO:0000256" key="3">
    <source>
        <dbReference type="ARBA" id="ARBA00004123"/>
    </source>
</evidence>
<evidence type="ECO:0000256" key="15">
    <source>
        <dbReference type="ARBA" id="ARBA00022884"/>
    </source>
</evidence>
<keyword evidence="18" id="KW-0539">Nucleus</keyword>
<dbReference type="Gene3D" id="3.80.10.10">
    <property type="entry name" value="Ribonuclease Inhibitor"/>
    <property type="match status" value="1"/>
</dbReference>
<evidence type="ECO:0000256" key="12">
    <source>
        <dbReference type="ARBA" id="ARBA00022801"/>
    </source>
</evidence>
<dbReference type="InterPro" id="IPR005135">
    <property type="entry name" value="Endo/exonuclease/phosphatase"/>
</dbReference>
<keyword evidence="24" id="KW-1185">Reference proteome</keyword>
<gene>
    <name evidence="23" type="ORF">OKIOD_LOCUS16242</name>
</gene>
<keyword evidence="17" id="KW-0804">Transcription</keyword>
<protein>
    <recommendedName>
        <fullName evidence="6">poly(A)-specific ribonuclease</fullName>
        <ecNumber evidence="6">3.1.13.4</ecNumber>
    </recommendedName>
    <alternativeName>
        <fullName evidence="19">Carbon catabolite repressor protein 4</fullName>
    </alternativeName>
    <alternativeName>
        <fullName evidence="20">Cytoplasmic deadenylase</fullName>
    </alternativeName>
    <alternativeName>
        <fullName evidence="21">Glucose-repressible alcohol dehydrogenase transcriptional effector</fullName>
    </alternativeName>
</protein>
<evidence type="ECO:0000256" key="13">
    <source>
        <dbReference type="ARBA" id="ARBA00022839"/>
    </source>
</evidence>
<evidence type="ECO:0000256" key="11">
    <source>
        <dbReference type="ARBA" id="ARBA00022737"/>
    </source>
</evidence>
<comment type="cofactor">
    <cofactor evidence="2">
        <name>Mg(2+)</name>
        <dbReference type="ChEBI" id="CHEBI:18420"/>
    </cofactor>
</comment>
<comment type="similarity">
    <text evidence="5">Belongs to the CCR4/nocturin family.</text>
</comment>
<keyword evidence="15" id="KW-0694">RNA-binding</keyword>
<dbReference type="Pfam" id="PF13855">
    <property type="entry name" value="LRR_8"/>
    <property type="match status" value="1"/>
</dbReference>
<dbReference type="EC" id="3.1.13.4" evidence="6"/>
<keyword evidence="14" id="KW-0460">Magnesium</keyword>
<dbReference type="InterPro" id="IPR050410">
    <property type="entry name" value="CCR4/nocturin_mRNA_transcr"/>
</dbReference>
<evidence type="ECO:0000313" key="23">
    <source>
        <dbReference type="EMBL" id="CAG5113366.1"/>
    </source>
</evidence>
<evidence type="ECO:0000256" key="16">
    <source>
        <dbReference type="ARBA" id="ARBA00023015"/>
    </source>
</evidence>
<reference evidence="23 24" key="1">
    <citation type="submission" date="2021-04" db="EMBL/GenBank/DDBJ databases">
        <authorList>
            <person name="Bliznina A."/>
        </authorList>
    </citation>
    <scope>NUCLEOTIDE SEQUENCE [LARGE SCALE GENOMIC DNA]</scope>
</reference>
<evidence type="ECO:0000256" key="9">
    <source>
        <dbReference type="ARBA" id="ARBA00022722"/>
    </source>
</evidence>
<evidence type="ECO:0000256" key="6">
    <source>
        <dbReference type="ARBA" id="ARBA00012161"/>
    </source>
</evidence>